<dbReference type="InterPro" id="IPR001986">
    <property type="entry name" value="Enolpyruvate_Tfrase_dom"/>
</dbReference>
<evidence type="ECO:0000256" key="3">
    <source>
        <dbReference type="ARBA" id="ARBA00012450"/>
    </source>
</evidence>
<dbReference type="RefSeq" id="WP_233231433.1">
    <property type="nucleotide sequence ID" value="NZ_CP017834.1"/>
</dbReference>
<dbReference type="KEGG" id="saqi:AXG55_06785"/>
<dbReference type="InterPro" id="IPR036968">
    <property type="entry name" value="Enolpyruvate_Tfrase_sf"/>
</dbReference>
<dbReference type="GO" id="GO:0009423">
    <property type="term" value="P:chorismate biosynthetic process"/>
    <property type="evidence" value="ECO:0007669"/>
    <property type="project" value="UniProtKB-UniRule"/>
</dbReference>
<dbReference type="GO" id="GO:0008652">
    <property type="term" value="P:amino acid biosynthetic process"/>
    <property type="evidence" value="ECO:0007669"/>
    <property type="project" value="UniProtKB-KW"/>
</dbReference>
<comment type="similarity">
    <text evidence="2">Belongs to the EPSP synthase family.</text>
</comment>
<evidence type="ECO:0000256" key="7">
    <source>
        <dbReference type="ARBA" id="ARBA00044633"/>
    </source>
</evidence>
<evidence type="ECO:0000259" key="9">
    <source>
        <dbReference type="Pfam" id="PF00275"/>
    </source>
</evidence>
<accession>A0A1L4D0A0</accession>
<dbReference type="PANTHER" id="PTHR21090:SF5">
    <property type="entry name" value="PENTAFUNCTIONAL AROM POLYPEPTIDE"/>
    <property type="match status" value="1"/>
</dbReference>
<dbReference type="Proteomes" id="UP000184731">
    <property type="component" value="Chromosome"/>
</dbReference>
<sequence length="457" mass="51648">MEIKNFLFSLNNEECISKIKVLGKNFFKNTQLTVPGSKSFSNRAIALAGMSGIPVTLEGVLFSEDSYWGMNSLIKLGFSLEINYQLKIVHIVPPQNNFLNEQNLYFGKAGTLARFFPSVILNWQKTFPRSKELKSHVYADKQLMNRPLTPLIHALKSLNANIEGESLPLSLISSDLKGKCSISGAVSGQFLSGLLLAAHGAKNKIVIERIERLVQPDYVRMTMQIIKDFGGYIHCNNNLTLFEIQKTENKIDAFSYCIEADASTCCYFLALAFLHNFNLRILNLGKNTLQPDLKFISVLIEMGAHIEILDSEIMVYKREFNLKPKGNRIFDFSYFSDQALTLGALGLFADAPIEIIGISHIRKHECDRIACFVKNILSLDLNIEEKKDGFIIYPCQRNLNSINGEFETWEDHRFVMSGFIIASMAKNVVIKNPKCVEKTAPQFFNQVQELGFQLEIV</sequence>
<feature type="domain" description="Enolpyruvate transferase" evidence="9">
    <location>
        <begin position="31"/>
        <end position="446"/>
    </location>
</feature>
<dbReference type="SUPFAM" id="SSF55205">
    <property type="entry name" value="EPT/RTPC-like"/>
    <property type="match status" value="1"/>
</dbReference>
<evidence type="ECO:0000256" key="4">
    <source>
        <dbReference type="ARBA" id="ARBA00022605"/>
    </source>
</evidence>
<evidence type="ECO:0000256" key="2">
    <source>
        <dbReference type="ARBA" id="ARBA00009948"/>
    </source>
</evidence>
<dbReference type="GO" id="GO:0003866">
    <property type="term" value="F:3-phosphoshikimate 1-carboxyvinyltransferase activity"/>
    <property type="evidence" value="ECO:0007669"/>
    <property type="project" value="UniProtKB-UniRule"/>
</dbReference>
<dbReference type="GO" id="GO:0009073">
    <property type="term" value="P:aromatic amino acid family biosynthetic process"/>
    <property type="evidence" value="ECO:0007669"/>
    <property type="project" value="UniProtKB-KW"/>
</dbReference>
<gene>
    <name evidence="10" type="ORF">AXG55_06785</name>
</gene>
<dbReference type="EMBL" id="CP017834">
    <property type="protein sequence ID" value="APJ03626.1"/>
    <property type="molecule type" value="Genomic_DNA"/>
</dbReference>
<dbReference type="Pfam" id="PF00275">
    <property type="entry name" value="EPSP_synthase"/>
    <property type="match status" value="1"/>
</dbReference>
<keyword evidence="4" id="KW-0028">Amino-acid biosynthesis</keyword>
<comment type="pathway">
    <text evidence="1">Metabolic intermediate biosynthesis; chorismate biosynthesis; chorismate from D-erythrose 4-phosphate and phosphoenolpyruvate: step 6/7.</text>
</comment>
<protein>
    <recommendedName>
        <fullName evidence="3 8">3-phosphoshikimate 1-carboxyvinyltransferase</fullName>
        <ecNumber evidence="3 8">2.5.1.19</ecNumber>
    </recommendedName>
</protein>
<reference evidence="10 11" key="1">
    <citation type="submission" date="2016-10" db="EMBL/GenBank/DDBJ databases">
        <title>Silvanigrella aquatica sp. nov., isolated from a freshwater lake located in the Black Forest, Germany, description of Silvanigrellaceae fam. nov., Silvanigrellales ord. nov., reclassification of the order Bdellovibrionales in the class Oligoflexia, reclassification of the families Bacteriovoracaceae and Halobacteriovoraceae in the new order Bacteriovoracales ord. nov., and reclassification of the family Pseudobacteriovoracaceae in the order Oligoflexiales.</title>
        <authorList>
            <person name="Hahn M.W."/>
            <person name="Schmidt J."/>
            <person name="Koll U."/>
            <person name="Rohde M."/>
            <person name="Verbag S."/>
            <person name="Pitt A."/>
            <person name="Nakai R."/>
            <person name="Naganuma T."/>
            <person name="Lang E."/>
        </authorList>
    </citation>
    <scope>NUCLEOTIDE SEQUENCE [LARGE SCALE GENOMIC DNA]</scope>
    <source>
        <strain evidence="10 11">MWH-Nonnen-W8red</strain>
    </source>
</reference>
<keyword evidence="5 10" id="KW-0808">Transferase</keyword>
<dbReference type="InterPro" id="IPR013792">
    <property type="entry name" value="RNA3'P_cycl/enolpyr_Trfase_a/b"/>
</dbReference>
<dbReference type="NCBIfam" id="TIGR01356">
    <property type="entry name" value="aroA"/>
    <property type="match status" value="1"/>
</dbReference>
<evidence type="ECO:0000256" key="6">
    <source>
        <dbReference type="ARBA" id="ARBA00023141"/>
    </source>
</evidence>
<evidence type="ECO:0000313" key="10">
    <source>
        <dbReference type="EMBL" id="APJ03626.1"/>
    </source>
</evidence>
<dbReference type="EC" id="2.5.1.19" evidence="3 8"/>
<name>A0A1L4D0A0_9BACT</name>
<dbReference type="InterPro" id="IPR006264">
    <property type="entry name" value="EPSP_synthase"/>
</dbReference>
<dbReference type="AlphaFoldDB" id="A0A1L4D0A0"/>
<evidence type="ECO:0000256" key="1">
    <source>
        <dbReference type="ARBA" id="ARBA00004811"/>
    </source>
</evidence>
<keyword evidence="6" id="KW-0057">Aromatic amino acid biosynthesis</keyword>
<dbReference type="PIRSF" id="PIRSF000505">
    <property type="entry name" value="EPSPS"/>
    <property type="match status" value="1"/>
</dbReference>
<dbReference type="STRING" id="1915309.AXG55_06785"/>
<evidence type="ECO:0000256" key="5">
    <source>
        <dbReference type="ARBA" id="ARBA00022679"/>
    </source>
</evidence>
<organism evidence="10 11">
    <name type="scientific">Silvanigrella aquatica</name>
    <dbReference type="NCBI Taxonomy" id="1915309"/>
    <lineage>
        <taxon>Bacteria</taxon>
        <taxon>Pseudomonadati</taxon>
        <taxon>Bdellovibrionota</taxon>
        <taxon>Oligoflexia</taxon>
        <taxon>Silvanigrellales</taxon>
        <taxon>Silvanigrellaceae</taxon>
        <taxon>Silvanigrella</taxon>
    </lineage>
</organism>
<evidence type="ECO:0000256" key="8">
    <source>
        <dbReference type="NCBIfam" id="TIGR01356"/>
    </source>
</evidence>
<evidence type="ECO:0000313" key="11">
    <source>
        <dbReference type="Proteomes" id="UP000184731"/>
    </source>
</evidence>
<dbReference type="PANTHER" id="PTHR21090">
    <property type="entry name" value="AROM/DEHYDROQUINATE SYNTHASE"/>
    <property type="match status" value="1"/>
</dbReference>
<keyword evidence="11" id="KW-1185">Reference proteome</keyword>
<comment type="catalytic activity">
    <reaction evidence="7">
        <text>3-phosphoshikimate + phosphoenolpyruvate = 5-O-(1-carboxyvinyl)-3-phosphoshikimate + phosphate</text>
        <dbReference type="Rhea" id="RHEA:21256"/>
        <dbReference type="ChEBI" id="CHEBI:43474"/>
        <dbReference type="ChEBI" id="CHEBI:57701"/>
        <dbReference type="ChEBI" id="CHEBI:58702"/>
        <dbReference type="ChEBI" id="CHEBI:145989"/>
        <dbReference type="EC" id="2.5.1.19"/>
    </reaction>
    <physiologicalReaction direction="left-to-right" evidence="7">
        <dbReference type="Rhea" id="RHEA:21257"/>
    </physiologicalReaction>
</comment>
<proteinExistence type="inferred from homology"/>
<dbReference type="Gene3D" id="3.65.10.10">
    <property type="entry name" value="Enolpyruvate transferase domain"/>
    <property type="match status" value="2"/>
</dbReference>
<dbReference type="UniPathway" id="UPA00053">
    <property type="reaction ID" value="UER00089"/>
</dbReference>